<dbReference type="Pfam" id="PF04978">
    <property type="entry name" value="MST"/>
    <property type="match status" value="1"/>
</dbReference>
<dbReference type="SUPFAM" id="SSF109854">
    <property type="entry name" value="DinB/YfiT-like putative metalloenzymes"/>
    <property type="match status" value="1"/>
</dbReference>
<protein>
    <submittedName>
        <fullName evidence="1">DUF664 domain-containing protein</fullName>
    </submittedName>
</protein>
<organism evidence="1 2">
    <name type="scientific">Streptomyces yanii</name>
    <dbReference type="NCBI Taxonomy" id="78510"/>
    <lineage>
        <taxon>Bacteria</taxon>
        <taxon>Bacillati</taxon>
        <taxon>Actinomycetota</taxon>
        <taxon>Actinomycetes</taxon>
        <taxon>Kitasatosporales</taxon>
        <taxon>Streptomycetaceae</taxon>
        <taxon>Streptomyces</taxon>
    </lineage>
</organism>
<evidence type="ECO:0000313" key="2">
    <source>
        <dbReference type="Proteomes" id="UP001589710"/>
    </source>
</evidence>
<dbReference type="InterPro" id="IPR007061">
    <property type="entry name" value="MST-like"/>
</dbReference>
<name>A0ABV5RF38_9ACTN</name>
<reference evidence="1 2" key="1">
    <citation type="submission" date="2024-09" db="EMBL/GenBank/DDBJ databases">
        <authorList>
            <person name="Sun Q."/>
            <person name="Mori K."/>
        </authorList>
    </citation>
    <scope>NUCLEOTIDE SEQUENCE [LARGE SCALE GENOMIC DNA]</scope>
    <source>
        <strain evidence="1 2">JCM 3331</strain>
    </source>
</reference>
<dbReference type="EMBL" id="JBHMCG010000134">
    <property type="protein sequence ID" value="MFB9576488.1"/>
    <property type="molecule type" value="Genomic_DNA"/>
</dbReference>
<dbReference type="RefSeq" id="WP_345510794.1">
    <property type="nucleotide sequence ID" value="NZ_BAAAXD010000009.1"/>
</dbReference>
<proteinExistence type="predicted"/>
<dbReference type="Gene3D" id="1.20.120.450">
    <property type="entry name" value="dinb family like domain"/>
    <property type="match status" value="1"/>
</dbReference>
<accession>A0ABV5RF38</accession>
<keyword evidence="2" id="KW-1185">Reference proteome</keyword>
<evidence type="ECO:0000313" key="1">
    <source>
        <dbReference type="EMBL" id="MFB9576488.1"/>
    </source>
</evidence>
<dbReference type="NCBIfam" id="NF047843">
    <property type="entry name" value="MST_Rv0443"/>
    <property type="match status" value="1"/>
</dbReference>
<gene>
    <name evidence="1" type="ORF">ACFFTL_30455</name>
</gene>
<dbReference type="Proteomes" id="UP001589710">
    <property type="component" value="Unassembled WGS sequence"/>
</dbReference>
<comment type="caution">
    <text evidence="1">The sequence shown here is derived from an EMBL/GenBank/DDBJ whole genome shotgun (WGS) entry which is preliminary data.</text>
</comment>
<dbReference type="InterPro" id="IPR034660">
    <property type="entry name" value="DinB/YfiT-like"/>
</dbReference>
<sequence>MKSADLLTDAFTRVQESVHSAVEGLSVDDLHVRLDEGANSITWLVWHLTRIQDDHVSDAFGVEQVWFSQDWASRFDLPFERGATGYGHSSKQVASVKVDSPELLLDYHDAVHERSVEFIRGLDARSLDRIVDEAWSPPVTLGVRLISVIADDLQHVGQAAFVRGSLERRQSGTRTGRLPG</sequence>